<reference evidence="3 4" key="1">
    <citation type="submission" date="2013-05" db="EMBL/GenBank/DDBJ databases">
        <title>Genome sequence of Streptomyces sparsogenes DSM 40356.</title>
        <authorList>
            <person name="Coyne S."/>
            <person name="Seebeck F.P."/>
        </authorList>
    </citation>
    <scope>NUCLEOTIDE SEQUENCE [LARGE SCALE GENOMIC DNA]</scope>
    <source>
        <strain evidence="3 4">DSM 40356</strain>
    </source>
</reference>
<feature type="domain" description="NADP-dependent oxidoreductase" evidence="2">
    <location>
        <begin position="15"/>
        <end position="316"/>
    </location>
</feature>
<accession>A0A1R1SS07</accession>
<dbReference type="InterPro" id="IPR036812">
    <property type="entry name" value="NAD(P)_OxRdtase_dom_sf"/>
</dbReference>
<evidence type="ECO:0000256" key="1">
    <source>
        <dbReference type="ARBA" id="ARBA00023002"/>
    </source>
</evidence>
<dbReference type="Proteomes" id="UP000186168">
    <property type="component" value="Unassembled WGS sequence"/>
</dbReference>
<dbReference type="InterPro" id="IPR023210">
    <property type="entry name" value="NADP_OxRdtase_dom"/>
</dbReference>
<comment type="caution">
    <text evidence="3">The sequence shown here is derived from an EMBL/GenBank/DDBJ whole genome shotgun (WGS) entry which is preliminary data.</text>
</comment>
<evidence type="ECO:0000259" key="2">
    <source>
        <dbReference type="Pfam" id="PF00248"/>
    </source>
</evidence>
<dbReference type="GO" id="GO:0005829">
    <property type="term" value="C:cytosol"/>
    <property type="evidence" value="ECO:0007669"/>
    <property type="project" value="UniProtKB-ARBA"/>
</dbReference>
<evidence type="ECO:0000313" key="3">
    <source>
        <dbReference type="EMBL" id="OMI41110.1"/>
    </source>
</evidence>
<dbReference type="FunFam" id="3.20.20.100:FF:000004">
    <property type="entry name" value="Oxidoreductase, aldo/keto reductase"/>
    <property type="match status" value="1"/>
</dbReference>
<dbReference type="PANTHER" id="PTHR43364">
    <property type="entry name" value="NADH-SPECIFIC METHYLGLYOXAL REDUCTASE-RELATED"/>
    <property type="match status" value="1"/>
</dbReference>
<proteinExistence type="predicted"/>
<evidence type="ECO:0000313" key="4">
    <source>
        <dbReference type="Proteomes" id="UP000186168"/>
    </source>
</evidence>
<dbReference type="GO" id="GO:0016491">
    <property type="term" value="F:oxidoreductase activity"/>
    <property type="evidence" value="ECO:0007669"/>
    <property type="project" value="UniProtKB-KW"/>
</dbReference>
<dbReference type="CDD" id="cd19087">
    <property type="entry name" value="AKR_AKR12A1_B1_C1"/>
    <property type="match status" value="1"/>
</dbReference>
<dbReference type="Pfam" id="PF00248">
    <property type="entry name" value="Aldo_ket_red"/>
    <property type="match status" value="1"/>
</dbReference>
<dbReference type="Gene3D" id="3.20.20.100">
    <property type="entry name" value="NADP-dependent oxidoreductase domain"/>
    <property type="match status" value="1"/>
</dbReference>
<keyword evidence="4" id="KW-1185">Reference proteome</keyword>
<dbReference type="RefSeq" id="WP_076970658.1">
    <property type="nucleotide sequence ID" value="NZ_ASQP01000043.1"/>
</dbReference>
<name>A0A1R1SS07_9ACTN</name>
<dbReference type="STRING" id="67365.GCA_001704635_00731"/>
<sequence length="329" mass="36440">MTYNHLGRTGLKVSRLGLGTMNFGWVTDEPTGFAILDRAVEEGINFIDTADVYGGPQSPDMTQGYGLSEEIIGRWLAQGGGRRDRIVLATKLYQPMGTGPNDKYLSAYKIRRAAEASLRRLRTNHIDLYQMHHVDRSTPWDEIWQAMEQLVREGKVTYVGSSNFAGWHIATAQQEASKRHFLGLVSEQSLYNLNARTIELELIPALRHYGLGLIPWSPLGGGLLGGTLRKADSGRRSSPDFLATVERHRPQLEKYEALCADLGERPADVALAWLLHNPAVATAIVGPRTPEQLTESLRAPHLSLPPETLRALDEIWPGPGGEAPEAYAW</sequence>
<dbReference type="EMBL" id="ASQP01000043">
    <property type="protein sequence ID" value="OMI41110.1"/>
    <property type="molecule type" value="Genomic_DNA"/>
</dbReference>
<gene>
    <name evidence="3" type="ORF">SPAR_02616</name>
</gene>
<organism evidence="3 4">
    <name type="scientific">Streptomyces sparsogenes DSM 40356</name>
    <dbReference type="NCBI Taxonomy" id="1331668"/>
    <lineage>
        <taxon>Bacteria</taxon>
        <taxon>Bacillati</taxon>
        <taxon>Actinomycetota</taxon>
        <taxon>Actinomycetes</taxon>
        <taxon>Kitasatosporales</taxon>
        <taxon>Streptomycetaceae</taxon>
        <taxon>Streptomyces</taxon>
    </lineage>
</organism>
<keyword evidence="1" id="KW-0560">Oxidoreductase</keyword>
<dbReference type="SUPFAM" id="SSF51430">
    <property type="entry name" value="NAD(P)-linked oxidoreductase"/>
    <property type="match status" value="1"/>
</dbReference>
<dbReference type="InterPro" id="IPR050523">
    <property type="entry name" value="AKR_Detox_Biosynth"/>
</dbReference>
<dbReference type="PANTHER" id="PTHR43364:SF5">
    <property type="entry name" value="REDUCTASE"/>
    <property type="match status" value="1"/>
</dbReference>
<dbReference type="AlphaFoldDB" id="A0A1R1SS07"/>
<protein>
    <submittedName>
        <fullName evidence="3">Oxidoreductase</fullName>
    </submittedName>
</protein>